<organism evidence="15 16">
    <name type="scientific">Polytolypa hystricis (strain UAMH7299)</name>
    <dbReference type="NCBI Taxonomy" id="1447883"/>
    <lineage>
        <taxon>Eukaryota</taxon>
        <taxon>Fungi</taxon>
        <taxon>Dikarya</taxon>
        <taxon>Ascomycota</taxon>
        <taxon>Pezizomycotina</taxon>
        <taxon>Eurotiomycetes</taxon>
        <taxon>Eurotiomycetidae</taxon>
        <taxon>Onygenales</taxon>
        <taxon>Onygenales incertae sedis</taxon>
        <taxon>Polytolypa</taxon>
    </lineage>
</organism>
<keyword evidence="6" id="KW-0158">Chromosome</keyword>
<comment type="subunit">
    <text evidence="4">Component of the EKC/KEOPS complex composed of at least BUD32, CGI121, GON7, KAE1 and PCC1; the whole complex dimerizes.</text>
</comment>
<gene>
    <name evidence="15" type="ORF">AJ80_05811</name>
</gene>
<feature type="region of interest" description="Disordered" evidence="14">
    <location>
        <begin position="1"/>
        <end position="62"/>
    </location>
</feature>
<dbReference type="InterPro" id="IPR014849">
    <property type="entry name" value="EKC/KEOPS_Gon7"/>
</dbReference>
<dbReference type="EMBL" id="PDNA01000090">
    <property type="protein sequence ID" value="PGH14767.1"/>
    <property type="molecule type" value="Genomic_DNA"/>
</dbReference>
<keyword evidence="16" id="KW-1185">Reference proteome</keyword>
<evidence type="ECO:0000256" key="8">
    <source>
        <dbReference type="ARBA" id="ARBA00022895"/>
    </source>
</evidence>
<evidence type="ECO:0000256" key="5">
    <source>
        <dbReference type="ARBA" id="ARBA00019746"/>
    </source>
</evidence>
<keyword evidence="7" id="KW-0819">tRNA processing</keyword>
<evidence type="ECO:0000256" key="3">
    <source>
        <dbReference type="ARBA" id="ARBA00008529"/>
    </source>
</evidence>
<sequence>MAPPPNTPSSKPSHLIATYTAPPPPPSTATTTSTTEPPEQHIFSHTLSSSLSGKQDQSTPAAKTAYLSELRGKVTTLQDEINAFLTAKMEEDKLRQGKNGGGGAVKEEKEEEENYGEELGDVDEE</sequence>
<feature type="region of interest" description="Disordered" evidence="14">
    <location>
        <begin position="92"/>
        <end position="125"/>
    </location>
</feature>
<evidence type="ECO:0000256" key="10">
    <source>
        <dbReference type="ARBA" id="ARBA00023159"/>
    </source>
</evidence>
<evidence type="ECO:0000256" key="6">
    <source>
        <dbReference type="ARBA" id="ARBA00022454"/>
    </source>
</evidence>
<feature type="compositionally biased region" description="Acidic residues" evidence="14">
    <location>
        <begin position="109"/>
        <end position="125"/>
    </location>
</feature>
<evidence type="ECO:0000256" key="14">
    <source>
        <dbReference type="SAM" id="MobiDB-lite"/>
    </source>
</evidence>
<name>A0A2B7Y228_POLH7</name>
<comment type="similarity">
    <text evidence="3">Belongs to the GON7 family.</text>
</comment>
<evidence type="ECO:0000313" key="15">
    <source>
        <dbReference type="EMBL" id="PGH14767.1"/>
    </source>
</evidence>
<keyword evidence="9" id="KW-0805">Transcription regulation</keyword>
<evidence type="ECO:0000256" key="9">
    <source>
        <dbReference type="ARBA" id="ARBA00023015"/>
    </source>
</evidence>
<protein>
    <recommendedName>
        <fullName evidence="5">EKC/KEOPS complex subunit GON7</fullName>
    </recommendedName>
</protein>
<dbReference type="Proteomes" id="UP000224634">
    <property type="component" value="Unassembled WGS sequence"/>
</dbReference>
<dbReference type="GO" id="GO:0008033">
    <property type="term" value="P:tRNA processing"/>
    <property type="evidence" value="ECO:0007669"/>
    <property type="project" value="UniProtKB-KW"/>
</dbReference>
<evidence type="ECO:0000256" key="11">
    <source>
        <dbReference type="ARBA" id="ARBA00023163"/>
    </source>
</evidence>
<dbReference type="Pfam" id="PF08738">
    <property type="entry name" value="Gon7"/>
    <property type="match status" value="1"/>
</dbReference>
<evidence type="ECO:0000256" key="13">
    <source>
        <dbReference type="ARBA" id="ARBA00025393"/>
    </source>
</evidence>
<comment type="caution">
    <text evidence="15">The sequence shown here is derived from an EMBL/GenBank/DDBJ whole genome shotgun (WGS) entry which is preliminary data.</text>
</comment>
<evidence type="ECO:0000313" key="16">
    <source>
        <dbReference type="Proteomes" id="UP000224634"/>
    </source>
</evidence>
<dbReference type="GO" id="GO:0005634">
    <property type="term" value="C:nucleus"/>
    <property type="evidence" value="ECO:0007669"/>
    <property type="project" value="UniProtKB-SubCell"/>
</dbReference>
<keyword evidence="11" id="KW-0804">Transcription</keyword>
<keyword evidence="8" id="KW-0779">Telomere</keyword>
<keyword evidence="12" id="KW-0539">Nucleus</keyword>
<reference evidence="15 16" key="1">
    <citation type="submission" date="2017-10" db="EMBL/GenBank/DDBJ databases">
        <title>Comparative genomics in systemic dimorphic fungi from Ajellomycetaceae.</title>
        <authorList>
            <person name="Munoz J.F."/>
            <person name="Mcewen J.G."/>
            <person name="Clay O.K."/>
            <person name="Cuomo C.A."/>
        </authorList>
    </citation>
    <scope>NUCLEOTIDE SEQUENCE [LARGE SCALE GENOMIC DNA]</scope>
    <source>
        <strain evidence="15 16">UAMH7299</strain>
    </source>
</reference>
<dbReference type="OrthoDB" id="4207318at2759"/>
<evidence type="ECO:0000256" key="4">
    <source>
        <dbReference type="ARBA" id="ARBA00011534"/>
    </source>
</evidence>
<evidence type="ECO:0000256" key="1">
    <source>
        <dbReference type="ARBA" id="ARBA00004123"/>
    </source>
</evidence>
<dbReference type="AlphaFoldDB" id="A0A2B7Y228"/>
<evidence type="ECO:0000256" key="12">
    <source>
        <dbReference type="ARBA" id="ARBA00023242"/>
    </source>
</evidence>
<comment type="subcellular location">
    <subcellularLocation>
        <location evidence="2">Chromosome</location>
        <location evidence="2">Telomere</location>
    </subcellularLocation>
    <subcellularLocation>
        <location evidence="1">Nucleus</location>
    </subcellularLocation>
</comment>
<proteinExistence type="inferred from homology"/>
<keyword evidence="10" id="KW-0010">Activator</keyword>
<feature type="compositionally biased region" description="Low complexity" evidence="14">
    <location>
        <begin position="28"/>
        <end position="37"/>
    </location>
</feature>
<evidence type="ECO:0000256" key="7">
    <source>
        <dbReference type="ARBA" id="ARBA00022694"/>
    </source>
</evidence>
<dbReference type="GO" id="GO:0000781">
    <property type="term" value="C:chromosome, telomeric region"/>
    <property type="evidence" value="ECO:0007669"/>
    <property type="project" value="UniProtKB-SubCell"/>
</dbReference>
<evidence type="ECO:0000256" key="2">
    <source>
        <dbReference type="ARBA" id="ARBA00004574"/>
    </source>
</evidence>
<feature type="compositionally biased region" description="Polar residues" evidence="14">
    <location>
        <begin position="43"/>
        <end position="61"/>
    </location>
</feature>
<comment type="function">
    <text evidence="13">Component of the EKC/KEOPS complex that is required for the formation of a threonylcarbamoyl group on adenosine at position 37 (t(6)A37) in tRNAs that read codons beginning with adenine. The complex is probably involved in the transfer of the threonylcarbamoyl moiety of threonylcarbamoyl-AMP (TC-AMP) to the N6 group of A37. GON7 likely plays a supporting role to the catalytic subunit KAE1 in the complex. The EKC/KEOPS complex also promotes both telomere uncapping and telomere elongation. The complex is required for efficient recruitment of transcriptional coactivators.</text>
</comment>
<accession>A0A2B7Y228</accession>